<dbReference type="InterPro" id="IPR027417">
    <property type="entry name" value="P-loop_NTPase"/>
</dbReference>
<evidence type="ECO:0000256" key="2">
    <source>
        <dbReference type="ARBA" id="ARBA00022801"/>
    </source>
</evidence>
<dbReference type="SUPFAM" id="SSF52540">
    <property type="entry name" value="P-loop containing nucleoside triphosphate hydrolases"/>
    <property type="match status" value="1"/>
</dbReference>
<dbReference type="InterPro" id="IPR011545">
    <property type="entry name" value="DEAD/DEAH_box_helicase_dom"/>
</dbReference>
<dbReference type="PROSITE" id="PS51194">
    <property type="entry name" value="HELICASE_CTER"/>
    <property type="match status" value="1"/>
</dbReference>
<dbReference type="EMBL" id="BDSP01000209">
    <property type="protein sequence ID" value="GAX24458.1"/>
    <property type="molecule type" value="Genomic_DNA"/>
</dbReference>
<name>A0A1Z5KES3_FISSO</name>
<evidence type="ECO:0000313" key="9">
    <source>
        <dbReference type="Proteomes" id="UP000198406"/>
    </source>
</evidence>
<dbReference type="GO" id="GO:0004525">
    <property type="term" value="F:ribonuclease III activity"/>
    <property type="evidence" value="ECO:0007669"/>
    <property type="project" value="InterPro"/>
</dbReference>
<dbReference type="InterPro" id="IPR038248">
    <property type="entry name" value="Dicer_dimer_sf"/>
</dbReference>
<dbReference type="InterPro" id="IPR036389">
    <property type="entry name" value="RNase_III_sf"/>
</dbReference>
<dbReference type="Pfam" id="PF00636">
    <property type="entry name" value="Ribonuclease_3"/>
    <property type="match status" value="2"/>
</dbReference>
<dbReference type="SMART" id="SM00535">
    <property type="entry name" value="RIBOc"/>
    <property type="match status" value="2"/>
</dbReference>
<accession>A0A1Z5KES3</accession>
<reference evidence="8 9" key="1">
    <citation type="journal article" date="2015" name="Plant Cell">
        <title>Oil accumulation by the oleaginous diatom Fistulifera solaris as revealed by the genome and transcriptome.</title>
        <authorList>
            <person name="Tanaka T."/>
            <person name="Maeda Y."/>
            <person name="Veluchamy A."/>
            <person name="Tanaka M."/>
            <person name="Abida H."/>
            <person name="Marechal E."/>
            <person name="Bowler C."/>
            <person name="Muto M."/>
            <person name="Sunaga Y."/>
            <person name="Tanaka M."/>
            <person name="Yoshino T."/>
            <person name="Taniguchi T."/>
            <person name="Fukuda Y."/>
            <person name="Nemoto M."/>
            <person name="Matsumoto M."/>
            <person name="Wong P.S."/>
            <person name="Aburatani S."/>
            <person name="Fujibuchi W."/>
        </authorList>
    </citation>
    <scope>NUCLEOTIDE SEQUENCE [LARGE SCALE GENOMIC DNA]</scope>
    <source>
        <strain evidence="8 9">JPCC DA0580</strain>
    </source>
</reference>
<keyword evidence="2" id="KW-0378">Hydrolase</keyword>
<dbReference type="InterPro" id="IPR001650">
    <property type="entry name" value="Helicase_C-like"/>
</dbReference>
<dbReference type="InterPro" id="IPR014001">
    <property type="entry name" value="Helicase_ATP-bd"/>
</dbReference>
<sequence length="1989" mass="225496">MSRSHSSLHEDVRQFLFETSVTPEDVAQVQGIVEGNLHKVLRIMNEKIERRSADPAPSSVHKKTKHTTLNDAERDQLMDSLAKTTHDPRSYQRILFERAKHENIIVHLGTGTGKTWIALLLLQHYVEQQRPMVFLVPSVALAVQQHAVLSVHLEQVQLACAYTLHRVAEETSSKVLVATHGAYLDLLRHYPDQYSLGQVSLMILDECHHCIGNSPYATILRDYYHTLPQNQRPRVLGLTASPLIAVKVNHTEEQLTQLLTQLEVQMDAKIVAPPADDEDSRYHEQECSEHCIPYRMDSGVSTSPLPRIPANSLHPARLKEFKQLEQLELDLGPLPVIWYCRSLQLKRNQYQNEKREQFQAAQQYLERVAACRETHGTSHKLQCLEQLLEQELSRKKHAVGVVFVQRRITACALDQSFQHRNHQQKKNDLQQVRHDKFNGQFADAEDDNMSWEGLSPHQPLIRCCSMIRKSTGSQMFRAGAKLSQEEMNQQTQLMEEEENNIRKTLDGLRKGTFNVLVATSVVEEGVDLQACSFVIAFDALTTIKSYIQMKGRARQKSAKFYFFENDHVAGLNTKDASRLEKRIENAVANESRKQEENYRGSSSGLAFLDVTQNQELSTEELFVLRNGSYTAELGAVFLNSAKSLLYRFALSQPIDWVTRSSKRSLQSYLPFFDEQCNQLTLPAYCGAGNGLRSISLPETTLVMPKKDKQKMLALIACVRLHKNGLLSRRLLPFSRSELRQKILSFVKPRPNQNDVATRPTIFSFPSLTDKTTCYINILCMEGERMEETRKSFGNFGKSLALVCFEPLLEPKEMSVMHHDHPQFGRLACSMKKAAPIQCTKSQIALLREFFVVLFNARWKKRTKDGVFKLRESNESMITPSYVLGCIDDQHNLDWMYMQKIVDESKRNAAELKAAAQQVSKGQPFVRPRLWIPDHDPMSVFVVYGGGFQKDSEKVDDKNESIFCQYCWQLPITILHKDGSSCEAATHAEAFESSIPICPFLKGRMLPKSIFHEAPLADAAVYFEALLLPQSLYFLERIQTTRAFVEHCRKHIPILAQCLEENSTDAEIATLLTAASCAGEDNYERWEWFGDAVLQLVMTDVCFRSPHLRPWMRGFHEGDLDVIRSALCCNDRLEEACLMLSIDRFLFTSELARGQWTPRVMKLVFSESTSSKSSSKAPRGKILADVIEAILGLVYMRCGGYPAAVRVADELGLTIEWDPSISYTEAMNGSRSPPASLEQTISQGTGYIAFRTPALLLEAFTHPTCLDVHVAAYERLEWIGDAVLALAARLWIFDQYSDKEDGMSVGRMVTFEKQFVCNSTLAFLACRMGWHRHLRHHDATLPGRIEAYWASVSRESRGIWSTQPPKALADAVEAVLGAVFVDGGCAAGVQAAHELLRPFLETVIGNEDQIRHPQQELLELLGDMAKISVKLRDADEDEDDNGQDTFGLTAVATISLWGVPVLTCVADHPPAATHRACALLLSILEKDSSWMQQLQAIRNKQIGLPKKQVTESLKRQKQLLLETKQLVALVWFTTMMYSIININSGSHRPLYPADNREIMTSRLSLYVLCFMISILCYELMARNRVVPSNTPESTMTTKKTESFQEISKEELNNYNSPQDLNPNLTNDDALDIVYRQENMVKFLYHALRKGNVLCRDMKHRRNESSLVAYRFELKCADMYEHQHMGTGNILQTLYGVRLAARAMGNIHVQMCCLDAREQQSALVLPWIMGNFPPTRHTDTEVPDAVCKSLMYAPIHWLIEEEIQYELRRMAIALVGIPYPTHPASDFVLSADRETALQVPMPTVPLLSNVEVDDVAIHFRCGDIIEKRPHPDYGYARFSFLLRYISAEARSIGIVTQPFQGQNRGIDGTTHTRCSILVGALQQYLQGHFPRATVHIRNSPNETIALSFARFILANQSVAAGDSTFVTLPFLASFGSSYLARPQFMMDDALKQYGSAQFIEYDDKMTSVRLFKLWNEIDGQQQILDWFMGIE</sequence>
<evidence type="ECO:0000313" key="8">
    <source>
        <dbReference type="EMBL" id="GAX24458.1"/>
    </source>
</evidence>
<dbReference type="OrthoDB" id="67027at2759"/>
<evidence type="ECO:0000256" key="3">
    <source>
        <dbReference type="ARBA" id="ARBA00022840"/>
    </source>
</evidence>
<dbReference type="Gene3D" id="3.40.50.300">
    <property type="entry name" value="P-loop containing nucleotide triphosphate hydrolases"/>
    <property type="match status" value="2"/>
</dbReference>
<feature type="domain" description="RNase III" evidence="5">
    <location>
        <begin position="1233"/>
        <end position="1383"/>
    </location>
</feature>
<feature type="domain" description="Helicase C-terminal" evidence="7">
    <location>
        <begin position="443"/>
        <end position="599"/>
    </location>
</feature>
<feature type="domain" description="RNase III" evidence="5">
    <location>
        <begin position="1071"/>
        <end position="1198"/>
    </location>
</feature>
<dbReference type="Pfam" id="PF00270">
    <property type="entry name" value="DEAD"/>
    <property type="match status" value="1"/>
</dbReference>
<dbReference type="InterPro" id="IPR000999">
    <property type="entry name" value="RNase_III_dom"/>
</dbReference>
<keyword evidence="9" id="KW-1185">Reference proteome</keyword>
<dbReference type="PROSITE" id="PS51192">
    <property type="entry name" value="HELICASE_ATP_BIND_1"/>
    <property type="match status" value="1"/>
</dbReference>
<dbReference type="CDD" id="cd00593">
    <property type="entry name" value="RIBOc"/>
    <property type="match status" value="2"/>
</dbReference>
<dbReference type="PROSITE" id="PS50231">
    <property type="entry name" value="RICIN_B_LECTIN"/>
    <property type="match status" value="1"/>
</dbReference>
<evidence type="ECO:0000259" key="5">
    <source>
        <dbReference type="PROSITE" id="PS50142"/>
    </source>
</evidence>
<evidence type="ECO:0000256" key="1">
    <source>
        <dbReference type="ARBA" id="ARBA00022741"/>
    </source>
</evidence>
<dbReference type="PANTHER" id="PTHR14950">
    <property type="entry name" value="DICER-RELATED"/>
    <property type="match status" value="1"/>
</dbReference>
<evidence type="ECO:0000256" key="4">
    <source>
        <dbReference type="SAM" id="MobiDB-lite"/>
    </source>
</evidence>
<comment type="caution">
    <text evidence="8">The sequence shown here is derived from an EMBL/GenBank/DDBJ whole genome shotgun (WGS) entry which is preliminary data.</text>
</comment>
<evidence type="ECO:0000259" key="7">
    <source>
        <dbReference type="PROSITE" id="PS51194"/>
    </source>
</evidence>
<dbReference type="InParanoid" id="A0A1Z5KES3"/>
<dbReference type="SUPFAM" id="SSF69065">
    <property type="entry name" value="RNase III domain-like"/>
    <property type="match status" value="2"/>
</dbReference>
<protein>
    <submittedName>
        <fullName evidence="8">Endoribonuclease Dicer</fullName>
    </submittedName>
</protein>
<feature type="domain" description="Helicase ATP-binding" evidence="6">
    <location>
        <begin position="95"/>
        <end position="260"/>
    </location>
</feature>
<gene>
    <name evidence="8" type="ORF">FisN_2Hh053</name>
</gene>
<dbReference type="GO" id="GO:0006396">
    <property type="term" value="P:RNA processing"/>
    <property type="evidence" value="ECO:0007669"/>
    <property type="project" value="InterPro"/>
</dbReference>
<keyword evidence="1" id="KW-0547">Nucleotide-binding</keyword>
<dbReference type="SMART" id="SM00490">
    <property type="entry name" value="HELICc"/>
    <property type="match status" value="1"/>
</dbReference>
<evidence type="ECO:0000259" key="6">
    <source>
        <dbReference type="PROSITE" id="PS51192"/>
    </source>
</evidence>
<proteinExistence type="predicted"/>
<dbReference type="GO" id="GO:0031047">
    <property type="term" value="P:regulatory ncRNA-mediated gene silencing"/>
    <property type="evidence" value="ECO:0007669"/>
    <property type="project" value="UniProtKB-ARBA"/>
</dbReference>
<dbReference type="Proteomes" id="UP000198406">
    <property type="component" value="Unassembled WGS sequence"/>
</dbReference>
<dbReference type="GO" id="GO:0003676">
    <property type="term" value="F:nucleic acid binding"/>
    <property type="evidence" value="ECO:0007669"/>
    <property type="project" value="InterPro"/>
</dbReference>
<dbReference type="GO" id="GO:0005524">
    <property type="term" value="F:ATP binding"/>
    <property type="evidence" value="ECO:0007669"/>
    <property type="project" value="UniProtKB-KW"/>
</dbReference>
<organism evidence="8 9">
    <name type="scientific">Fistulifera solaris</name>
    <name type="common">Oleaginous diatom</name>
    <dbReference type="NCBI Taxonomy" id="1519565"/>
    <lineage>
        <taxon>Eukaryota</taxon>
        <taxon>Sar</taxon>
        <taxon>Stramenopiles</taxon>
        <taxon>Ochrophyta</taxon>
        <taxon>Bacillariophyta</taxon>
        <taxon>Bacillariophyceae</taxon>
        <taxon>Bacillariophycidae</taxon>
        <taxon>Naviculales</taxon>
        <taxon>Naviculaceae</taxon>
        <taxon>Fistulifera</taxon>
    </lineage>
</organism>
<feature type="region of interest" description="Disordered" evidence="4">
    <location>
        <begin position="50"/>
        <end position="74"/>
    </location>
</feature>
<dbReference type="Gene3D" id="1.10.1520.10">
    <property type="entry name" value="Ribonuclease III domain"/>
    <property type="match status" value="2"/>
</dbReference>
<dbReference type="Gene3D" id="3.30.160.380">
    <property type="entry name" value="Dicer dimerisation domain"/>
    <property type="match status" value="1"/>
</dbReference>
<dbReference type="SMART" id="SM00487">
    <property type="entry name" value="DEXDc"/>
    <property type="match status" value="1"/>
</dbReference>
<dbReference type="PROSITE" id="PS50142">
    <property type="entry name" value="RNASE_3_2"/>
    <property type="match status" value="2"/>
</dbReference>
<keyword evidence="3" id="KW-0067">ATP-binding</keyword>
<dbReference type="Pfam" id="PF00271">
    <property type="entry name" value="Helicase_C"/>
    <property type="match status" value="1"/>
</dbReference>